<keyword evidence="3" id="KW-0963">Cytoplasm</keyword>
<organism evidence="13 14">
    <name type="scientific">Glaciihabitans tibetensis</name>
    <dbReference type="NCBI Taxonomy" id="1266600"/>
    <lineage>
        <taxon>Bacteria</taxon>
        <taxon>Bacillati</taxon>
        <taxon>Actinomycetota</taxon>
        <taxon>Actinomycetes</taxon>
        <taxon>Micrococcales</taxon>
        <taxon>Microbacteriaceae</taxon>
        <taxon>Glaciihabitans</taxon>
    </lineage>
</organism>
<accession>A0A2T0VFP3</accession>
<dbReference type="PANTHER" id="PTHR34069">
    <property type="entry name" value="3-OXOACYL-[ACYL-CARRIER-PROTEIN] SYNTHASE 3"/>
    <property type="match status" value="1"/>
</dbReference>
<dbReference type="EMBL" id="PVTL01000003">
    <property type="protein sequence ID" value="PRY69037.1"/>
    <property type="molecule type" value="Genomic_DNA"/>
</dbReference>
<evidence type="ECO:0000256" key="9">
    <source>
        <dbReference type="ARBA" id="ARBA00023315"/>
    </source>
</evidence>
<evidence type="ECO:0000256" key="7">
    <source>
        <dbReference type="ARBA" id="ARBA00023098"/>
    </source>
</evidence>
<dbReference type="NCBIfam" id="NF006829">
    <property type="entry name" value="PRK09352.1"/>
    <property type="match status" value="1"/>
</dbReference>
<evidence type="ECO:0000256" key="4">
    <source>
        <dbReference type="ARBA" id="ARBA00022516"/>
    </source>
</evidence>
<dbReference type="Gene3D" id="3.40.47.10">
    <property type="match status" value="1"/>
</dbReference>
<dbReference type="CDD" id="cd00830">
    <property type="entry name" value="KAS_III"/>
    <property type="match status" value="1"/>
</dbReference>
<keyword evidence="7" id="KW-0443">Lipid metabolism</keyword>
<comment type="similarity">
    <text evidence="2">Belongs to the thiolase-like superfamily. FabH family.</text>
</comment>
<keyword evidence="10" id="KW-0472">Membrane</keyword>
<dbReference type="GO" id="GO:0006633">
    <property type="term" value="P:fatty acid biosynthetic process"/>
    <property type="evidence" value="ECO:0007669"/>
    <property type="project" value="UniProtKB-KW"/>
</dbReference>
<proteinExistence type="inferred from homology"/>
<comment type="caution">
    <text evidence="13">The sequence shown here is derived from an EMBL/GenBank/DDBJ whole genome shotgun (WGS) entry which is preliminary data.</text>
</comment>
<dbReference type="AlphaFoldDB" id="A0A2T0VFP3"/>
<keyword evidence="10" id="KW-0812">Transmembrane</keyword>
<reference evidence="13 14" key="1">
    <citation type="submission" date="2018-03" db="EMBL/GenBank/DDBJ databases">
        <title>Genomic Encyclopedia of Type Strains, Phase III (KMG-III): the genomes of soil and plant-associated and newly described type strains.</title>
        <authorList>
            <person name="Whitman W."/>
        </authorList>
    </citation>
    <scope>NUCLEOTIDE SEQUENCE [LARGE SCALE GENOMIC DNA]</scope>
    <source>
        <strain evidence="13 14">CGMCC 1.12484</strain>
    </source>
</reference>
<feature type="transmembrane region" description="Helical" evidence="10">
    <location>
        <begin position="351"/>
        <end position="368"/>
    </location>
</feature>
<feature type="domain" description="Beta-ketoacyl-[acyl-carrier-protein] synthase III N-terminal" evidence="12">
    <location>
        <begin position="151"/>
        <end position="228"/>
    </location>
</feature>
<evidence type="ECO:0000256" key="1">
    <source>
        <dbReference type="ARBA" id="ARBA00005189"/>
    </source>
</evidence>
<gene>
    <name evidence="13" type="ORF">B0I08_103243</name>
</gene>
<keyword evidence="6" id="KW-0276">Fatty acid metabolism</keyword>
<dbReference type="GO" id="GO:0044550">
    <property type="term" value="P:secondary metabolite biosynthetic process"/>
    <property type="evidence" value="ECO:0007669"/>
    <property type="project" value="TreeGrafter"/>
</dbReference>
<dbReference type="InterPro" id="IPR004655">
    <property type="entry name" value="FabH"/>
</dbReference>
<name>A0A2T0VFP3_9MICO</name>
<evidence type="ECO:0000256" key="8">
    <source>
        <dbReference type="ARBA" id="ARBA00023160"/>
    </source>
</evidence>
<dbReference type="InterPro" id="IPR013747">
    <property type="entry name" value="ACP_syn_III_C"/>
</dbReference>
<dbReference type="GO" id="GO:0004315">
    <property type="term" value="F:3-oxoacyl-[acyl-carrier-protein] synthase activity"/>
    <property type="evidence" value="ECO:0007669"/>
    <property type="project" value="InterPro"/>
</dbReference>
<dbReference type="InterPro" id="IPR013751">
    <property type="entry name" value="ACP_syn_III_N"/>
</dbReference>
<dbReference type="RefSeq" id="WP_245884660.1">
    <property type="nucleotide sequence ID" value="NZ_PVTL01000003.1"/>
</dbReference>
<sequence length="370" mass="38262">MVLMQDSPPTTPIATVRLPVVGSLAVAAGPGGSSLAERISAPAVGTGATILGLGSYVPTRVVTNEEVGTPAGVTAEWIEGKTAIRERRWAGDDQATSDLAIRAGARAIADAGIRADQLRLIVVATSTPDQSQPPTAAYVQRALGADNAAVFDLNAVCSGFVFALGVVTQMVAATGGLALVIGADVYSRILNRQDRRTAILFGDGAGAAVVGHSSKCEGHRLIATGMHSFGDLTDIIGVPAGGSRLPIGPDVSEELRYFGMDGRAVRTFVAENMPDMILSFLAKNGLSLSDIHHFIPHQANGMMLRDLVSALEMPAVATHLTLEHYGNTGAASIPITLDAAYAAGRVKKGEIVLLAGFGGGMSVGMTLLRW</sequence>
<keyword evidence="9" id="KW-0012">Acyltransferase</keyword>
<comment type="pathway">
    <text evidence="1">Lipid metabolism.</text>
</comment>
<keyword evidence="10" id="KW-1133">Transmembrane helix</keyword>
<feature type="domain" description="Beta-ketoacyl-[acyl-carrier-protein] synthase III C-terminal" evidence="11">
    <location>
        <begin position="281"/>
        <end position="370"/>
    </location>
</feature>
<dbReference type="SUPFAM" id="SSF53901">
    <property type="entry name" value="Thiolase-like"/>
    <property type="match status" value="1"/>
</dbReference>
<keyword evidence="8" id="KW-0275">Fatty acid biosynthesis</keyword>
<dbReference type="PANTHER" id="PTHR34069:SF2">
    <property type="entry name" value="BETA-KETOACYL-[ACYL-CARRIER-PROTEIN] SYNTHASE III"/>
    <property type="match status" value="1"/>
</dbReference>
<protein>
    <submittedName>
        <fullName evidence="13">3-oxoacyl-[acyl-carrier-protein] synthase-3</fullName>
    </submittedName>
</protein>
<evidence type="ECO:0000313" key="13">
    <source>
        <dbReference type="EMBL" id="PRY69037.1"/>
    </source>
</evidence>
<keyword evidence="14" id="KW-1185">Reference proteome</keyword>
<evidence type="ECO:0000313" key="14">
    <source>
        <dbReference type="Proteomes" id="UP000237983"/>
    </source>
</evidence>
<evidence type="ECO:0000256" key="6">
    <source>
        <dbReference type="ARBA" id="ARBA00022832"/>
    </source>
</evidence>
<dbReference type="NCBIfam" id="TIGR00747">
    <property type="entry name" value="fabH"/>
    <property type="match status" value="1"/>
</dbReference>
<keyword evidence="5" id="KW-0808">Transferase</keyword>
<evidence type="ECO:0000256" key="2">
    <source>
        <dbReference type="ARBA" id="ARBA00008642"/>
    </source>
</evidence>
<dbReference type="Pfam" id="PF08545">
    <property type="entry name" value="ACP_syn_III"/>
    <property type="match status" value="1"/>
</dbReference>
<feature type="transmembrane region" description="Helical" evidence="10">
    <location>
        <begin position="160"/>
        <end position="186"/>
    </location>
</feature>
<evidence type="ECO:0000259" key="11">
    <source>
        <dbReference type="Pfam" id="PF08541"/>
    </source>
</evidence>
<evidence type="ECO:0000256" key="3">
    <source>
        <dbReference type="ARBA" id="ARBA00022490"/>
    </source>
</evidence>
<dbReference type="Pfam" id="PF08541">
    <property type="entry name" value="ACP_syn_III_C"/>
    <property type="match status" value="1"/>
</dbReference>
<evidence type="ECO:0000259" key="12">
    <source>
        <dbReference type="Pfam" id="PF08545"/>
    </source>
</evidence>
<dbReference type="InterPro" id="IPR016039">
    <property type="entry name" value="Thiolase-like"/>
</dbReference>
<dbReference type="Proteomes" id="UP000237983">
    <property type="component" value="Unassembled WGS sequence"/>
</dbReference>
<evidence type="ECO:0000256" key="5">
    <source>
        <dbReference type="ARBA" id="ARBA00022679"/>
    </source>
</evidence>
<evidence type="ECO:0000256" key="10">
    <source>
        <dbReference type="SAM" id="Phobius"/>
    </source>
</evidence>
<keyword evidence="4" id="KW-0444">Lipid biosynthesis</keyword>